<comment type="similarity">
    <text evidence="1">Belongs to the cycloisomerase 2 family.</text>
</comment>
<dbReference type="PANTHER" id="PTHR30344:SF1">
    <property type="entry name" value="6-PHOSPHOGLUCONOLACTONASE"/>
    <property type="match status" value="1"/>
</dbReference>
<accession>A0ABT1W2N1</accession>
<protein>
    <submittedName>
        <fullName evidence="3">Lactonase family protein</fullName>
    </submittedName>
</protein>
<dbReference type="Pfam" id="PF10282">
    <property type="entry name" value="Lactonase"/>
    <property type="match status" value="1"/>
</dbReference>
<sequence length="402" mass="41668">MTHRGDRRGSAAMARRAVRPVVAVVTMLLVASSARALATEVEATPPFLSPQRFLVSAAPAGVAGKTASSGGLFLIDMARDGSLQAHSLWRAGSVDRVVASPDGRFLYVAGHPDGGNTGRITALRFENGHAAVLNRLSLDGPAAFGPEISPAGRALLVSNVAGKGGQFGLAVFALGENGQIVRQRQFVPYPSADVAGAEARTGTASFTPDGKAVFLATPGSDTLHAFRFDDRIDTSLKPWTEADLSFPKGSSPGHLVFAPDGRHAYALSVDTPTLFVLRSDGDRLALQQTLSLAEPGRDDGPVDAAPAITPDGRFLYLLATGNRIAVLRLDGDGRASLIGRFPAGARAPVAVAADMIGARLLVADSASGSVVELPVDRNTGAIEPARLPPFPIPAPIAISALR</sequence>
<dbReference type="RefSeq" id="WP_422862439.1">
    <property type="nucleotide sequence ID" value="NZ_JAMSKV010000001.1"/>
</dbReference>
<proteinExistence type="inferred from homology"/>
<dbReference type="SUPFAM" id="SSF75011">
    <property type="entry name" value="3-carboxy-cis,cis-mucoante lactonizing enzyme"/>
    <property type="match status" value="1"/>
</dbReference>
<dbReference type="Gene3D" id="2.130.10.10">
    <property type="entry name" value="YVTN repeat-like/Quinoprotein amine dehydrogenase"/>
    <property type="match status" value="1"/>
</dbReference>
<dbReference type="InterPro" id="IPR050282">
    <property type="entry name" value="Cycloisomerase_2"/>
</dbReference>
<evidence type="ECO:0000313" key="4">
    <source>
        <dbReference type="Proteomes" id="UP001524587"/>
    </source>
</evidence>
<dbReference type="Proteomes" id="UP001524587">
    <property type="component" value="Unassembled WGS sequence"/>
</dbReference>
<gene>
    <name evidence="3" type="ORF">NFI95_00850</name>
</gene>
<evidence type="ECO:0000256" key="2">
    <source>
        <dbReference type="ARBA" id="ARBA00022526"/>
    </source>
</evidence>
<dbReference type="InterPro" id="IPR019405">
    <property type="entry name" value="Lactonase_7-beta_prop"/>
</dbReference>
<keyword evidence="4" id="KW-1185">Reference proteome</keyword>
<dbReference type="InterPro" id="IPR015943">
    <property type="entry name" value="WD40/YVTN_repeat-like_dom_sf"/>
</dbReference>
<dbReference type="PANTHER" id="PTHR30344">
    <property type="entry name" value="6-PHOSPHOGLUCONOLACTONASE-RELATED"/>
    <property type="match status" value="1"/>
</dbReference>
<name>A0ABT1W2N1_9PROT</name>
<keyword evidence="2" id="KW-0313">Glucose metabolism</keyword>
<reference evidence="3 4" key="1">
    <citation type="submission" date="2022-06" db="EMBL/GenBank/DDBJ databases">
        <title>Endosaccharibacter gen. nov., sp. nov., endophytic bacteria isolated from sugarcane.</title>
        <authorList>
            <person name="Pitiwittayakul N."/>
            <person name="Yukphan P."/>
            <person name="Charoenyingcharoen P."/>
            <person name="Tanasupawat S."/>
        </authorList>
    </citation>
    <scope>NUCLEOTIDE SEQUENCE [LARGE SCALE GENOMIC DNA]</scope>
    <source>
        <strain evidence="3 4">KSS8</strain>
    </source>
</reference>
<evidence type="ECO:0000256" key="1">
    <source>
        <dbReference type="ARBA" id="ARBA00005564"/>
    </source>
</evidence>
<evidence type="ECO:0000313" key="3">
    <source>
        <dbReference type="EMBL" id="MCQ8276998.1"/>
    </source>
</evidence>
<organism evidence="3 4">
    <name type="scientific">Endosaccharibacter trunci</name>
    <dbReference type="NCBI Taxonomy" id="2812733"/>
    <lineage>
        <taxon>Bacteria</taxon>
        <taxon>Pseudomonadati</taxon>
        <taxon>Pseudomonadota</taxon>
        <taxon>Alphaproteobacteria</taxon>
        <taxon>Acetobacterales</taxon>
        <taxon>Acetobacteraceae</taxon>
        <taxon>Endosaccharibacter</taxon>
    </lineage>
</organism>
<keyword evidence="2" id="KW-0119">Carbohydrate metabolism</keyword>
<comment type="caution">
    <text evidence="3">The sequence shown here is derived from an EMBL/GenBank/DDBJ whole genome shotgun (WGS) entry which is preliminary data.</text>
</comment>
<dbReference type="EMBL" id="JAMSKV010000001">
    <property type="protein sequence ID" value="MCQ8276998.1"/>
    <property type="molecule type" value="Genomic_DNA"/>
</dbReference>